<dbReference type="RefSeq" id="WP_345437355.1">
    <property type="nucleotide sequence ID" value="NZ_BAABKO010000002.1"/>
</dbReference>
<feature type="signal peptide" evidence="5">
    <location>
        <begin position="1"/>
        <end position="22"/>
    </location>
</feature>
<name>A0ABP9A124_9MICO</name>
<protein>
    <submittedName>
        <fullName evidence="6">Sugar ABC transporter substrate-binding protein</fullName>
    </submittedName>
</protein>
<gene>
    <name evidence="6" type="ORF">GCM10023351_13510</name>
</gene>
<keyword evidence="3" id="KW-0813">Transport</keyword>
<dbReference type="InterPro" id="IPR050490">
    <property type="entry name" value="Bact_solute-bd_prot1"/>
</dbReference>
<evidence type="ECO:0000256" key="2">
    <source>
        <dbReference type="ARBA" id="ARBA00008520"/>
    </source>
</evidence>
<dbReference type="PROSITE" id="PS51257">
    <property type="entry name" value="PROKAR_LIPOPROTEIN"/>
    <property type="match status" value="1"/>
</dbReference>
<feature type="chain" id="PRO_5047361295" evidence="5">
    <location>
        <begin position="23"/>
        <end position="427"/>
    </location>
</feature>
<proteinExistence type="inferred from homology"/>
<dbReference type="Proteomes" id="UP001501645">
    <property type="component" value="Unassembled WGS sequence"/>
</dbReference>
<dbReference type="Pfam" id="PF01547">
    <property type="entry name" value="SBP_bac_1"/>
    <property type="match status" value="1"/>
</dbReference>
<dbReference type="PANTHER" id="PTHR43649:SF31">
    <property type="entry name" value="SN-GLYCEROL-3-PHOSPHATE-BINDING PERIPLASMIC PROTEIN UGPB"/>
    <property type="match status" value="1"/>
</dbReference>
<evidence type="ECO:0000313" key="6">
    <source>
        <dbReference type="EMBL" id="GAA4770945.1"/>
    </source>
</evidence>
<keyword evidence="7" id="KW-1185">Reference proteome</keyword>
<keyword evidence="4 5" id="KW-0732">Signal</keyword>
<comment type="similarity">
    <text evidence="2">Belongs to the bacterial solute-binding protein 1 family.</text>
</comment>
<dbReference type="EMBL" id="BAABKO010000002">
    <property type="protein sequence ID" value="GAA4770945.1"/>
    <property type="molecule type" value="Genomic_DNA"/>
</dbReference>
<dbReference type="SUPFAM" id="SSF53850">
    <property type="entry name" value="Periplasmic binding protein-like II"/>
    <property type="match status" value="1"/>
</dbReference>
<comment type="caution">
    <text evidence="6">The sequence shown here is derived from an EMBL/GenBank/DDBJ whole genome shotgun (WGS) entry which is preliminary data.</text>
</comment>
<dbReference type="Gene3D" id="3.40.190.10">
    <property type="entry name" value="Periplasmic binding protein-like II"/>
    <property type="match status" value="1"/>
</dbReference>
<reference evidence="7" key="1">
    <citation type="journal article" date="2019" name="Int. J. Syst. Evol. Microbiol.">
        <title>The Global Catalogue of Microorganisms (GCM) 10K type strain sequencing project: providing services to taxonomists for standard genome sequencing and annotation.</title>
        <authorList>
            <consortium name="The Broad Institute Genomics Platform"/>
            <consortium name="The Broad Institute Genome Sequencing Center for Infectious Disease"/>
            <person name="Wu L."/>
            <person name="Ma J."/>
        </authorList>
    </citation>
    <scope>NUCLEOTIDE SEQUENCE [LARGE SCALE GENOMIC DNA]</scope>
    <source>
        <strain evidence="7">JCM 18537</strain>
    </source>
</reference>
<evidence type="ECO:0000256" key="1">
    <source>
        <dbReference type="ARBA" id="ARBA00004196"/>
    </source>
</evidence>
<evidence type="ECO:0000313" key="7">
    <source>
        <dbReference type="Proteomes" id="UP001501645"/>
    </source>
</evidence>
<sequence>MRRHLKPFIALAAVSALGISLAGCSTSGGGDGAESGGTVTMWVRDSQSRFMQQLADAFNEAHDTQVEITLVTSADYVQKFGTAAAGGDAPDIASLDLVYVPYFASVGALSDISDQWDSLDYTDDMSPGHVAQGVYEDAVYSVPFTADVSAMFYNKDLFAAAGLDPEAPPTTMDEVRAAADAIAAAGDGDYGFAFSGACGGCNIFSMGPYVWAQEGDVLSEDGIDARFDSAEVTSTLELYRGMWESGAMPALVQSDGGSNAGDAFNQGKVGIYNWGTFFLSSLEEEADFDWGVAPIPGAEDGQIGSFAGGDNLTIPAGADNPDGAWEFLEWATGQDAQAIIAENGVMPTRLDLLEDLYISQDARFQVFADALEVGRVPYSVIENEIINDPNGVWSTMIQEAVFGPGSVEDAQAKAQEAAQALLDDANS</sequence>
<dbReference type="InterPro" id="IPR006059">
    <property type="entry name" value="SBP"/>
</dbReference>
<evidence type="ECO:0000256" key="4">
    <source>
        <dbReference type="ARBA" id="ARBA00022729"/>
    </source>
</evidence>
<comment type="subcellular location">
    <subcellularLocation>
        <location evidence="1">Cell envelope</location>
    </subcellularLocation>
</comment>
<dbReference type="CDD" id="cd13585">
    <property type="entry name" value="PBP2_TMBP_like"/>
    <property type="match status" value="1"/>
</dbReference>
<evidence type="ECO:0000256" key="3">
    <source>
        <dbReference type="ARBA" id="ARBA00022448"/>
    </source>
</evidence>
<dbReference type="PANTHER" id="PTHR43649">
    <property type="entry name" value="ARABINOSE-BINDING PROTEIN-RELATED"/>
    <property type="match status" value="1"/>
</dbReference>
<accession>A0ABP9A124</accession>
<evidence type="ECO:0000256" key="5">
    <source>
        <dbReference type="SAM" id="SignalP"/>
    </source>
</evidence>
<organism evidence="6 7">
    <name type="scientific">Microbacterium gilvum</name>
    <dbReference type="NCBI Taxonomy" id="1336204"/>
    <lineage>
        <taxon>Bacteria</taxon>
        <taxon>Bacillati</taxon>
        <taxon>Actinomycetota</taxon>
        <taxon>Actinomycetes</taxon>
        <taxon>Micrococcales</taxon>
        <taxon>Microbacteriaceae</taxon>
        <taxon>Microbacterium</taxon>
    </lineage>
</organism>